<feature type="transmembrane region" description="Helical" evidence="1">
    <location>
        <begin position="182"/>
        <end position="205"/>
    </location>
</feature>
<evidence type="ECO:0000313" key="3">
    <source>
        <dbReference type="Proteomes" id="UP000273278"/>
    </source>
</evidence>
<organism evidence="2 3">
    <name type="scientific">Methanomethylophilus alvi</name>
    <dbReference type="NCBI Taxonomy" id="1291540"/>
    <lineage>
        <taxon>Archaea</taxon>
        <taxon>Methanobacteriati</taxon>
        <taxon>Thermoplasmatota</taxon>
        <taxon>Thermoplasmata</taxon>
        <taxon>Methanomassiliicoccales</taxon>
        <taxon>Methanomethylophilaceae</taxon>
        <taxon>Methanomethylophilus</taxon>
    </lineage>
</organism>
<protein>
    <submittedName>
        <fullName evidence="2">Uncharacterized protein</fullName>
    </submittedName>
</protein>
<feature type="transmembrane region" description="Helical" evidence="1">
    <location>
        <begin position="72"/>
        <end position="90"/>
    </location>
</feature>
<evidence type="ECO:0000256" key="1">
    <source>
        <dbReference type="SAM" id="Phobius"/>
    </source>
</evidence>
<dbReference type="Proteomes" id="UP000273278">
    <property type="component" value="Chromosome"/>
</dbReference>
<keyword evidence="1" id="KW-0472">Membrane</keyword>
<sequence length="253" mass="28593">MDKIAIYLQSAENRYSSVLRGASAKKIKQSLDERIDEIPDHKASTLVNAAFAADLFFVILTVLFFTGRIEEFEITLFFVPIITYVVLESPGFRLRMLEKPTWVAFVDIVCAAGIVLLCIETDKVLCEGAVNDVLYAALYLAVIVVLMEFICRNKWAYYLMIPVSFVFGSALALRYIPQYEVLALTVGAILAISMVMSYQSHAFYFGIGRDDRVLELVAEGRWGNESAMRKVFSEDEMRAMLFTKEKKAPISKE</sequence>
<feature type="transmembrane region" description="Helical" evidence="1">
    <location>
        <begin position="157"/>
        <end position="176"/>
    </location>
</feature>
<accession>A0A3G3IIN5</accession>
<reference evidence="2 3" key="1">
    <citation type="submission" date="2016-10" db="EMBL/GenBank/DDBJ databases">
        <title>Complete genome of the TMA-utilizing, human hosted archaeon Methanomethylophilus alvus Gen. nov, sp. nov., strain Mx-05, derived from a pure culture.</title>
        <authorList>
            <person name="Brugere J.-F."/>
            <person name="Ben Hania W."/>
            <person name="Chaudhary P.P."/>
            <person name="Gaci N."/>
            <person name="Borrel G."/>
            <person name="Cao Van Tuat L."/>
            <person name="Fardeau M.-L."/>
            <person name="Harris H.M.B."/>
            <person name="O'Toole P.W."/>
            <person name="Ollivier B."/>
        </authorList>
    </citation>
    <scope>NUCLEOTIDE SEQUENCE [LARGE SCALE GENOMIC DNA]</scope>
    <source>
        <strain evidence="2 3">Mx-05</strain>
    </source>
</reference>
<name>A0A3G3IIN5_9ARCH</name>
<proteinExistence type="predicted"/>
<feature type="transmembrane region" description="Helical" evidence="1">
    <location>
        <begin position="102"/>
        <end position="121"/>
    </location>
</feature>
<dbReference type="EMBL" id="CP017686">
    <property type="protein sequence ID" value="AYQ55424.1"/>
    <property type="molecule type" value="Genomic_DNA"/>
</dbReference>
<keyword evidence="1" id="KW-1133">Transmembrane helix</keyword>
<evidence type="ECO:0000313" key="2">
    <source>
        <dbReference type="EMBL" id="AYQ55424.1"/>
    </source>
</evidence>
<feature type="transmembrane region" description="Helical" evidence="1">
    <location>
        <begin position="133"/>
        <end position="150"/>
    </location>
</feature>
<keyword evidence="1" id="KW-0812">Transmembrane</keyword>
<gene>
    <name evidence="2" type="ORF">BKD89_06385</name>
</gene>
<feature type="transmembrane region" description="Helical" evidence="1">
    <location>
        <begin position="46"/>
        <end position="66"/>
    </location>
</feature>
<dbReference type="AlphaFoldDB" id="A0A3G3IIN5"/>